<feature type="transmembrane region" description="Helical" evidence="1">
    <location>
        <begin position="12"/>
        <end position="33"/>
    </location>
</feature>
<reference evidence="2 3" key="1">
    <citation type="submission" date="2023-11" db="EMBL/GenBank/DDBJ databases">
        <title>Lentzea sokolovensis, sp. nov., Lentzea kristufkii, sp. nov., and Lentzea miocenensis, sp. nov., rare actinobacteria from Sokolov Coal Basin, Miocene lacustrine sediment, Czech Republic.</title>
        <authorList>
            <person name="Lara A."/>
            <person name="Kotroba L."/>
            <person name="Nouioui I."/>
            <person name="Neumann-Schaal M."/>
            <person name="Mast Y."/>
            <person name="Chronakova A."/>
        </authorList>
    </citation>
    <scope>NUCLEOTIDE SEQUENCE [LARGE SCALE GENOMIC DNA]</scope>
    <source>
        <strain evidence="2 3">BCCO 10_0798</strain>
    </source>
</reference>
<keyword evidence="1" id="KW-0812">Transmembrane</keyword>
<keyword evidence="1" id="KW-1133">Transmembrane helix</keyword>
<feature type="transmembrane region" description="Helical" evidence="1">
    <location>
        <begin position="208"/>
        <end position="227"/>
    </location>
</feature>
<proteinExistence type="predicted"/>
<evidence type="ECO:0000313" key="3">
    <source>
        <dbReference type="Proteomes" id="UP001271792"/>
    </source>
</evidence>
<organism evidence="2 3">
    <name type="scientific">Lentzea kristufekii</name>
    <dbReference type="NCBI Taxonomy" id="3095430"/>
    <lineage>
        <taxon>Bacteria</taxon>
        <taxon>Bacillati</taxon>
        <taxon>Actinomycetota</taxon>
        <taxon>Actinomycetes</taxon>
        <taxon>Pseudonocardiales</taxon>
        <taxon>Pseudonocardiaceae</taxon>
        <taxon>Lentzea</taxon>
    </lineage>
</organism>
<keyword evidence="1" id="KW-0472">Membrane</keyword>
<dbReference type="EMBL" id="JAXAVV010000005">
    <property type="protein sequence ID" value="MDX8050061.1"/>
    <property type="molecule type" value="Genomic_DNA"/>
</dbReference>
<keyword evidence="3" id="KW-1185">Reference proteome</keyword>
<accession>A0ABU4TP63</accession>
<feature type="transmembrane region" description="Helical" evidence="1">
    <location>
        <begin position="101"/>
        <end position="122"/>
    </location>
</feature>
<evidence type="ECO:0008006" key="4">
    <source>
        <dbReference type="Google" id="ProtNLM"/>
    </source>
</evidence>
<comment type="caution">
    <text evidence="2">The sequence shown here is derived from an EMBL/GenBank/DDBJ whole genome shotgun (WGS) entry which is preliminary data.</text>
</comment>
<dbReference type="Proteomes" id="UP001271792">
    <property type="component" value="Unassembled WGS sequence"/>
</dbReference>
<feature type="transmembrane region" description="Helical" evidence="1">
    <location>
        <begin position="39"/>
        <end position="59"/>
    </location>
</feature>
<name>A0ABU4TP63_9PSEU</name>
<feature type="transmembrane region" description="Helical" evidence="1">
    <location>
        <begin position="71"/>
        <end position="89"/>
    </location>
</feature>
<sequence>MHAQRLTRIGVPLLGAGLVLLAGMVVVALTIPVTGYATVQVWVGVAAVALGPCWTGLVFLRSSRHQALKRLGLPVGASMVLAATAGLAVRDHHVEHPAAPVTVAAVAYGVIALVSVLLTVLAPTMIEPTLTPDELDSRPVDVRDLHTWGRRAAVLGVLFAAGLVATSLPASAPDAALFGVMTAGCAVVSGAVLTRVHDLRGAFRSRALVTVLIVVAMFFVVMAWPVVYGMFTWSVIGAVLHTLQLIAAMFAVVLCAFQLARFLGRHGALPPTRSRPDAQVAR</sequence>
<feature type="transmembrane region" description="Helical" evidence="1">
    <location>
        <begin position="152"/>
        <end position="170"/>
    </location>
</feature>
<evidence type="ECO:0000313" key="2">
    <source>
        <dbReference type="EMBL" id="MDX8050061.1"/>
    </source>
</evidence>
<protein>
    <recommendedName>
        <fullName evidence="4">DUF998 domain-containing protein</fullName>
    </recommendedName>
</protein>
<dbReference type="RefSeq" id="WP_319984081.1">
    <property type="nucleotide sequence ID" value="NZ_JAXAVV010000005.1"/>
</dbReference>
<evidence type="ECO:0000256" key="1">
    <source>
        <dbReference type="SAM" id="Phobius"/>
    </source>
</evidence>
<feature type="transmembrane region" description="Helical" evidence="1">
    <location>
        <begin position="176"/>
        <end position="196"/>
    </location>
</feature>
<feature type="transmembrane region" description="Helical" evidence="1">
    <location>
        <begin position="233"/>
        <end position="257"/>
    </location>
</feature>
<gene>
    <name evidence="2" type="ORF">SK571_11780</name>
</gene>